<organism evidence="5 6">
    <name type="scientific">Teratosphaeria nubilosa</name>
    <dbReference type="NCBI Taxonomy" id="161662"/>
    <lineage>
        <taxon>Eukaryota</taxon>
        <taxon>Fungi</taxon>
        <taxon>Dikarya</taxon>
        <taxon>Ascomycota</taxon>
        <taxon>Pezizomycotina</taxon>
        <taxon>Dothideomycetes</taxon>
        <taxon>Dothideomycetidae</taxon>
        <taxon>Mycosphaerellales</taxon>
        <taxon>Teratosphaeriaceae</taxon>
        <taxon>Teratosphaeria</taxon>
    </lineage>
</organism>
<dbReference type="EMBL" id="ML995863">
    <property type="protein sequence ID" value="KAF2766983.1"/>
    <property type="molecule type" value="Genomic_DNA"/>
</dbReference>
<feature type="region of interest" description="Disordered" evidence="4">
    <location>
        <begin position="428"/>
        <end position="482"/>
    </location>
</feature>
<name>A0A6G1L227_9PEZI</name>
<dbReference type="InterPro" id="IPR001865">
    <property type="entry name" value="Ribosomal_uS2"/>
</dbReference>
<feature type="compositionally biased region" description="Basic and acidic residues" evidence="4">
    <location>
        <begin position="334"/>
        <end position="359"/>
    </location>
</feature>
<dbReference type="GO" id="GO:0006412">
    <property type="term" value="P:translation"/>
    <property type="evidence" value="ECO:0007669"/>
    <property type="project" value="InterPro"/>
</dbReference>
<evidence type="ECO:0000313" key="6">
    <source>
        <dbReference type="Proteomes" id="UP000799436"/>
    </source>
</evidence>
<dbReference type="OrthoDB" id="2320368at2759"/>
<evidence type="ECO:0000256" key="3">
    <source>
        <dbReference type="ARBA" id="ARBA00023274"/>
    </source>
</evidence>
<evidence type="ECO:0000256" key="1">
    <source>
        <dbReference type="ARBA" id="ARBA00006242"/>
    </source>
</evidence>
<reference evidence="5" key="1">
    <citation type="journal article" date="2020" name="Stud. Mycol.">
        <title>101 Dothideomycetes genomes: a test case for predicting lifestyles and emergence of pathogens.</title>
        <authorList>
            <person name="Haridas S."/>
            <person name="Albert R."/>
            <person name="Binder M."/>
            <person name="Bloem J."/>
            <person name="Labutti K."/>
            <person name="Salamov A."/>
            <person name="Andreopoulos B."/>
            <person name="Baker S."/>
            <person name="Barry K."/>
            <person name="Bills G."/>
            <person name="Bluhm B."/>
            <person name="Cannon C."/>
            <person name="Castanera R."/>
            <person name="Culley D."/>
            <person name="Daum C."/>
            <person name="Ezra D."/>
            <person name="Gonzalez J."/>
            <person name="Henrissat B."/>
            <person name="Kuo A."/>
            <person name="Liang C."/>
            <person name="Lipzen A."/>
            <person name="Lutzoni F."/>
            <person name="Magnuson J."/>
            <person name="Mondo S."/>
            <person name="Nolan M."/>
            <person name="Ohm R."/>
            <person name="Pangilinan J."/>
            <person name="Park H.-J."/>
            <person name="Ramirez L."/>
            <person name="Alfaro M."/>
            <person name="Sun H."/>
            <person name="Tritt A."/>
            <person name="Yoshinaga Y."/>
            <person name="Zwiers L.-H."/>
            <person name="Turgeon B."/>
            <person name="Goodwin S."/>
            <person name="Spatafora J."/>
            <person name="Crous P."/>
            <person name="Grigoriev I."/>
        </authorList>
    </citation>
    <scope>NUCLEOTIDE SEQUENCE</scope>
    <source>
        <strain evidence="5">CBS 116005</strain>
    </source>
</reference>
<dbReference type="InterPro" id="IPR023591">
    <property type="entry name" value="Ribosomal_uS2_flav_dom_sf"/>
</dbReference>
<keyword evidence="2 5" id="KW-0689">Ribosomal protein</keyword>
<comment type="similarity">
    <text evidence="1">Belongs to the universal ribosomal protein uS2 family.</text>
</comment>
<dbReference type="PROSITE" id="PS00962">
    <property type="entry name" value="RIBOSOMAL_S2_1"/>
    <property type="match status" value="1"/>
</dbReference>
<dbReference type="CDD" id="cd01425">
    <property type="entry name" value="RPS2"/>
    <property type="match status" value="1"/>
</dbReference>
<keyword evidence="6" id="KW-1185">Reference proteome</keyword>
<proteinExistence type="inferred from homology"/>
<dbReference type="Proteomes" id="UP000799436">
    <property type="component" value="Unassembled WGS sequence"/>
</dbReference>
<dbReference type="AlphaFoldDB" id="A0A6G1L227"/>
<dbReference type="GO" id="GO:0005763">
    <property type="term" value="C:mitochondrial small ribosomal subunit"/>
    <property type="evidence" value="ECO:0007669"/>
    <property type="project" value="TreeGrafter"/>
</dbReference>
<gene>
    <name evidence="5" type="ORF">EJ03DRAFT_165055</name>
</gene>
<dbReference type="HAMAP" id="MF_00291_B">
    <property type="entry name" value="Ribosomal_uS2_B"/>
    <property type="match status" value="1"/>
</dbReference>
<dbReference type="PRINTS" id="PR00395">
    <property type="entry name" value="RIBOSOMALS2"/>
</dbReference>
<evidence type="ECO:0000256" key="4">
    <source>
        <dbReference type="SAM" id="MobiDB-lite"/>
    </source>
</evidence>
<sequence length="482" mass="53038">MIIRSLLLRHGKLALPRSSPSPARRRLQTTAHPVEAYHPPYQDQQHVEGGIGGSKSEATNALAARNDPTSPLESARVKADWDFYQHQKRVTAHVGAVQAPHYRPRDLLLNPPKPQDITLELLMASQTHLGHATSLWHPANAKYIFGVRGTQDPIHIISLDVTAAHLRRACRMVQGVAERGGLVLFVGSRSGQARTVVKAAQMAGACHLFDKWIPGSITNGQQILGKCEKKVVNEFDEAVEGFEEQLYDKPALKPDLVVCLNPLENYVLLHECGLNHIPTIGVVDTDVNPTWVTYPIPANDDSLRSIQVIAGALGRAGEEGQAIRKLKAESGRVDYRQDHGLRPPSEEDEQKKLQREKEQSLLSAVDSFNVEELYADDMEEEISTPPPSAVTSASPTQPLQTLAANQTGEGDVDPSLMTEQQAQAFDEVFQPYEVDQRLEGAETAGLEESMGRIEYQPTTSGERDAGSTPQPWGHRVEQGEEK</sequence>
<dbReference type="Pfam" id="PF00318">
    <property type="entry name" value="Ribosomal_S2"/>
    <property type="match status" value="1"/>
</dbReference>
<evidence type="ECO:0000313" key="5">
    <source>
        <dbReference type="EMBL" id="KAF2766983.1"/>
    </source>
</evidence>
<keyword evidence="3" id="KW-0687">Ribonucleoprotein</keyword>
<dbReference type="GO" id="GO:0003735">
    <property type="term" value="F:structural constituent of ribosome"/>
    <property type="evidence" value="ECO:0007669"/>
    <property type="project" value="InterPro"/>
</dbReference>
<dbReference type="InterPro" id="IPR018130">
    <property type="entry name" value="Ribosomal_uS2_CS"/>
</dbReference>
<protein>
    <submittedName>
        <fullName evidence="5">Ribosomal protein S2</fullName>
    </submittedName>
</protein>
<dbReference type="SUPFAM" id="SSF52313">
    <property type="entry name" value="Ribosomal protein S2"/>
    <property type="match status" value="1"/>
</dbReference>
<evidence type="ECO:0000256" key="2">
    <source>
        <dbReference type="ARBA" id="ARBA00022980"/>
    </source>
</evidence>
<dbReference type="Gene3D" id="3.40.50.10490">
    <property type="entry name" value="Glucose-6-phosphate isomerase like protein, domain 1"/>
    <property type="match status" value="1"/>
</dbReference>
<feature type="region of interest" description="Disordered" evidence="4">
    <location>
        <begin position="334"/>
        <end position="360"/>
    </location>
</feature>
<dbReference type="PANTHER" id="PTHR12534:SF0">
    <property type="entry name" value="SMALL RIBOSOMAL SUBUNIT PROTEIN US2M"/>
    <property type="match status" value="1"/>
</dbReference>
<accession>A0A6G1L227</accession>
<dbReference type="PANTHER" id="PTHR12534">
    <property type="entry name" value="30S RIBOSOMAL PROTEIN S2 PROKARYOTIC AND ORGANELLAR"/>
    <property type="match status" value="1"/>
</dbReference>
<dbReference type="InterPro" id="IPR005706">
    <property type="entry name" value="Ribosomal_uS2_bac/mit/plastid"/>
</dbReference>